<organism evidence="2 3">
    <name type="scientific">Roseburia inulinivorans</name>
    <dbReference type="NCBI Taxonomy" id="360807"/>
    <lineage>
        <taxon>Bacteria</taxon>
        <taxon>Bacillati</taxon>
        <taxon>Bacillota</taxon>
        <taxon>Clostridia</taxon>
        <taxon>Lachnospirales</taxon>
        <taxon>Lachnospiraceae</taxon>
        <taxon>Roseburia</taxon>
    </lineage>
</organism>
<evidence type="ECO:0000313" key="3">
    <source>
        <dbReference type="Proteomes" id="UP000283738"/>
    </source>
</evidence>
<evidence type="ECO:0000256" key="1">
    <source>
        <dbReference type="SAM" id="Phobius"/>
    </source>
</evidence>
<dbReference type="EMBL" id="QRTF01000021">
    <property type="protein sequence ID" value="RGQ48157.1"/>
    <property type="molecule type" value="Genomic_DNA"/>
</dbReference>
<proteinExistence type="predicted"/>
<comment type="caution">
    <text evidence="2">The sequence shown here is derived from an EMBL/GenBank/DDBJ whole genome shotgun (WGS) entry which is preliminary data.</text>
</comment>
<dbReference type="Pfam" id="PF08757">
    <property type="entry name" value="CotH"/>
    <property type="match status" value="1"/>
</dbReference>
<dbReference type="Proteomes" id="UP000283738">
    <property type="component" value="Unassembled WGS sequence"/>
</dbReference>
<name>A0A3R5Z8U5_9FIRM</name>
<protein>
    <recommendedName>
        <fullName evidence="4">CotH protein</fullName>
    </recommendedName>
</protein>
<dbReference type="InterPro" id="IPR014867">
    <property type="entry name" value="Spore_coat_CotH_CotH2/3/7"/>
</dbReference>
<sequence>MYIKKNYWLKCLLLCCTIGLLILFLIYYAKEDGRRVLGIPVVTEKEVQNLTEGRKRKEEWINISFEGEDIAYDWVSRTYYIYQPLEEDDWIGKFDYNNVSEYQMYFLSDDYFDQKEKAIKDGHAFKCILLSEDTYWEKSIVFSGLPIMKINGLNDNYNRLSDLTFFGYDENGEYNVFSSKSMYHARGAASAMYAKRNYKISLCDKKQNQVKTSFLGMQKDDDWILTGFYTDSTRMRDNLGYKFWDAINENRQDAVKTASYKFVEVYINNIYRGIYALMEPMNGKHFSLGQGDYLYKVRSWEIPTNDVFNMYEWFPDLYNENGGRTISMKYPKEVQDESVWSPLKSYMEKFYWTDVPDIKSAEELIDIDNIIDYYLFCQVTYATDNLWKNAYIIAKKQDDSSYKLYKTVWDLNYTWGDTMVDDKEALWTVNVAEDKILGSIQDYEVLKKNDSENINGKTKEKWRLWRETFLTTENLIGMINDDMELLKDSGAWNREKEKWPECEVKDGRKNLENWIDHRLNYLDTYFGTL</sequence>
<evidence type="ECO:0008006" key="4">
    <source>
        <dbReference type="Google" id="ProtNLM"/>
    </source>
</evidence>
<keyword evidence="1" id="KW-0472">Membrane</keyword>
<accession>A0A3R5Z8U5</accession>
<dbReference type="AlphaFoldDB" id="A0A3R5Z8U5"/>
<reference evidence="2 3" key="1">
    <citation type="submission" date="2018-08" db="EMBL/GenBank/DDBJ databases">
        <title>A genome reference for cultivated species of the human gut microbiota.</title>
        <authorList>
            <person name="Zou Y."/>
            <person name="Xue W."/>
            <person name="Luo G."/>
        </authorList>
    </citation>
    <scope>NUCLEOTIDE SEQUENCE [LARGE SCALE GENOMIC DNA]</scope>
    <source>
        <strain evidence="2 3">AF28-15</strain>
    </source>
</reference>
<keyword evidence="1" id="KW-1133">Transmembrane helix</keyword>
<evidence type="ECO:0000313" key="2">
    <source>
        <dbReference type="EMBL" id="RGQ48157.1"/>
    </source>
</evidence>
<feature type="transmembrane region" description="Helical" evidence="1">
    <location>
        <begin position="7"/>
        <end position="29"/>
    </location>
</feature>
<gene>
    <name evidence="2" type="ORF">DWY96_10205</name>
</gene>
<keyword evidence="1" id="KW-0812">Transmembrane</keyword>